<reference evidence="1" key="1">
    <citation type="submission" date="2018-02" db="EMBL/GenBank/DDBJ databases">
        <title>Rhizophora mucronata_Transcriptome.</title>
        <authorList>
            <person name="Meera S.P."/>
            <person name="Sreeshan A."/>
            <person name="Augustine A."/>
        </authorList>
    </citation>
    <scope>NUCLEOTIDE SEQUENCE</scope>
    <source>
        <tissue evidence="1">Leaf</tissue>
    </source>
</reference>
<organism evidence="1">
    <name type="scientific">Rhizophora mucronata</name>
    <name type="common">Asiatic mangrove</name>
    <dbReference type="NCBI Taxonomy" id="61149"/>
    <lineage>
        <taxon>Eukaryota</taxon>
        <taxon>Viridiplantae</taxon>
        <taxon>Streptophyta</taxon>
        <taxon>Embryophyta</taxon>
        <taxon>Tracheophyta</taxon>
        <taxon>Spermatophyta</taxon>
        <taxon>Magnoliopsida</taxon>
        <taxon>eudicotyledons</taxon>
        <taxon>Gunneridae</taxon>
        <taxon>Pentapetalae</taxon>
        <taxon>rosids</taxon>
        <taxon>fabids</taxon>
        <taxon>Malpighiales</taxon>
        <taxon>Rhizophoraceae</taxon>
        <taxon>Rhizophora</taxon>
    </lineage>
</organism>
<proteinExistence type="predicted"/>
<protein>
    <submittedName>
        <fullName evidence="1">Uncharacterized protein</fullName>
    </submittedName>
</protein>
<dbReference type="EMBL" id="GGEC01082347">
    <property type="protein sequence ID" value="MBX62831.1"/>
    <property type="molecule type" value="Transcribed_RNA"/>
</dbReference>
<dbReference type="AlphaFoldDB" id="A0A2P2Q772"/>
<accession>A0A2P2Q772</accession>
<sequence length="45" mass="5140">MECVISQTHGQSTASFPVLQLEPKKLVQSRYVNGHCSPHHLFYLQ</sequence>
<name>A0A2P2Q772_RHIMU</name>
<evidence type="ECO:0000313" key="1">
    <source>
        <dbReference type="EMBL" id="MBX62831.1"/>
    </source>
</evidence>